<evidence type="ECO:0000313" key="3">
    <source>
        <dbReference type="Proteomes" id="UP001529369"/>
    </source>
</evidence>
<proteinExistence type="predicted"/>
<dbReference type="EMBL" id="JAUFPN010000059">
    <property type="protein sequence ID" value="MDN3564068.1"/>
    <property type="molecule type" value="Genomic_DNA"/>
</dbReference>
<evidence type="ECO:0000313" key="2">
    <source>
        <dbReference type="EMBL" id="MDN3564068.1"/>
    </source>
</evidence>
<name>A0ABT8A2T7_9PROT</name>
<protein>
    <recommendedName>
        <fullName evidence="4">Roadblock/LAMTOR2 domain-containing protein</fullName>
    </recommendedName>
</protein>
<feature type="region of interest" description="Disordered" evidence="1">
    <location>
        <begin position="124"/>
        <end position="148"/>
    </location>
</feature>
<dbReference type="Proteomes" id="UP001529369">
    <property type="component" value="Unassembled WGS sequence"/>
</dbReference>
<evidence type="ECO:0008006" key="4">
    <source>
        <dbReference type="Google" id="ProtNLM"/>
    </source>
</evidence>
<gene>
    <name evidence="2" type="ORF">QWZ14_06710</name>
</gene>
<dbReference type="RefSeq" id="WP_290315857.1">
    <property type="nucleotide sequence ID" value="NZ_JAUFPN010000059.1"/>
</dbReference>
<accession>A0ABT8A2T7</accession>
<organism evidence="2 3">
    <name type="scientific">Paeniroseomonas aquatica</name>
    <dbReference type="NCBI Taxonomy" id="373043"/>
    <lineage>
        <taxon>Bacteria</taxon>
        <taxon>Pseudomonadati</taxon>
        <taxon>Pseudomonadota</taxon>
        <taxon>Alphaproteobacteria</taxon>
        <taxon>Acetobacterales</taxon>
        <taxon>Acetobacteraceae</taxon>
        <taxon>Paeniroseomonas</taxon>
    </lineage>
</organism>
<evidence type="ECO:0000256" key="1">
    <source>
        <dbReference type="SAM" id="MobiDB-lite"/>
    </source>
</evidence>
<feature type="compositionally biased region" description="Basic and acidic residues" evidence="1">
    <location>
        <begin position="128"/>
        <end position="148"/>
    </location>
</feature>
<comment type="caution">
    <text evidence="2">The sequence shown here is derived from an EMBL/GenBank/DDBJ whole genome shotgun (WGS) entry which is preliminary data.</text>
</comment>
<reference evidence="3" key="1">
    <citation type="journal article" date="2019" name="Int. J. Syst. Evol. Microbiol.">
        <title>The Global Catalogue of Microorganisms (GCM) 10K type strain sequencing project: providing services to taxonomists for standard genome sequencing and annotation.</title>
        <authorList>
            <consortium name="The Broad Institute Genomics Platform"/>
            <consortium name="The Broad Institute Genome Sequencing Center for Infectious Disease"/>
            <person name="Wu L."/>
            <person name="Ma J."/>
        </authorList>
    </citation>
    <scope>NUCLEOTIDE SEQUENCE [LARGE SCALE GENOMIC DNA]</scope>
    <source>
        <strain evidence="3">CECT 7131</strain>
    </source>
</reference>
<sequence>MTQRNVIGLSDDIVVSPEGLRITLVTEEGPLSVELPLLLAEKLLLNLRAAADDAHRIRIEQGNPLGRAVTSADKPPLDTAGCMATMARDGRILLQFRHAAAKTTSLFVPRVGAAMLARALTDLSGPGQDRRAEGKPGAGEGRKATRDA</sequence>
<keyword evidence="3" id="KW-1185">Reference proteome</keyword>